<evidence type="ECO:0000256" key="2">
    <source>
        <dbReference type="ARBA" id="ARBA00023242"/>
    </source>
</evidence>
<keyword evidence="6" id="KW-0694">RNA-binding</keyword>
<comment type="caution">
    <text evidence="9">The sequence shown here is derived from an EMBL/GenBank/DDBJ whole genome shotgun (WGS) entry which is preliminary data.</text>
</comment>
<dbReference type="Proteomes" id="UP001205998">
    <property type="component" value="Unassembled WGS sequence"/>
</dbReference>
<organism evidence="9 10">
    <name type="scientific">Silurus asotus</name>
    <name type="common">Amur catfish</name>
    <name type="synonym">Parasilurus asotus</name>
    <dbReference type="NCBI Taxonomy" id="30991"/>
    <lineage>
        <taxon>Eukaryota</taxon>
        <taxon>Metazoa</taxon>
        <taxon>Chordata</taxon>
        <taxon>Craniata</taxon>
        <taxon>Vertebrata</taxon>
        <taxon>Euteleostomi</taxon>
        <taxon>Actinopterygii</taxon>
        <taxon>Neopterygii</taxon>
        <taxon>Teleostei</taxon>
        <taxon>Ostariophysi</taxon>
        <taxon>Siluriformes</taxon>
        <taxon>Siluridae</taxon>
        <taxon>Silurus</taxon>
    </lineage>
</organism>
<evidence type="ECO:0000313" key="9">
    <source>
        <dbReference type="EMBL" id="KAI5628215.1"/>
    </source>
</evidence>
<evidence type="ECO:0000256" key="5">
    <source>
        <dbReference type="PROSITE-ProRule" id="PRU00489"/>
    </source>
</evidence>
<comment type="subcellular location">
    <subcellularLocation>
        <location evidence="1 6">Nucleus</location>
    </subcellularLocation>
</comment>
<evidence type="ECO:0000259" key="8">
    <source>
        <dbReference type="Pfam" id="PF13837"/>
    </source>
</evidence>
<dbReference type="InterPro" id="IPR029063">
    <property type="entry name" value="SAM-dependent_MTases_sf"/>
</dbReference>
<sequence>MAAPSTDSAELTLILDPDKSTFLGNAPLYQSADDPNTYYLDEALTVRVNLYTTVSKQEENVYIVEEAPLPQNESFTKEQTLFLIDMIRQKLEADGESLLRALKEMNPRIKSGKSRKKHMWREMATQLSKHFQEVFHPDHVVRKWCALEEEYKKAKDENRVSSGEGVTCEFFHEMEELLGGHHDVEFPVVGTVKGVEVRRPKTLNVDAEGDSEVTSTRPNLLKRKKANEHYFALLDFLKESTAARQRRLADRFEEYPKLRELIRLKDELISATNTPPMYLQADLENLDLRELKGKFDVILVEPPLEEYYRESGIIASERFWTWDDIMKLQIDEISALRSFVFLWCGSGEGLDLGRMCLRKWGFRRSEDICWIKTNKNNPGKTKTLDPKAVFQRTKEHCLMGIKGTVRRSTDGDFIHANVDIDLIITEEPEMGNIEKPVEIFHIIEHFCLGLRRLHLFGRDSTIRPGWLTVGPTLTNSNFNAETYSSYFNNSHLSGCTEDIERLRPKSPPPKPEGCRGAPRGGRGGAAGGRGERGRDRNRPNFRGDRGGFRGRGTPHRGFPPR</sequence>
<dbReference type="Pfam" id="PF05063">
    <property type="entry name" value="MT-A70"/>
    <property type="match status" value="1"/>
</dbReference>
<evidence type="ECO:0000313" key="10">
    <source>
        <dbReference type="Proteomes" id="UP001205998"/>
    </source>
</evidence>
<evidence type="ECO:0000256" key="3">
    <source>
        <dbReference type="ARBA" id="ARBA00032942"/>
    </source>
</evidence>
<dbReference type="PANTHER" id="PTHR13107">
    <property type="entry name" value="N6-ADENOSINE-METHYLTRANSFERASE NON-CATALYTIC SUBUNIT"/>
    <property type="match status" value="1"/>
</dbReference>
<keyword evidence="6" id="KW-0221">Differentiation</keyword>
<dbReference type="SUPFAM" id="SSF53335">
    <property type="entry name" value="S-adenosyl-L-methionine-dependent methyltransferases"/>
    <property type="match status" value="1"/>
</dbReference>
<proteinExistence type="inferred from homology"/>
<dbReference type="GO" id="GO:0005634">
    <property type="term" value="C:nucleus"/>
    <property type="evidence" value="ECO:0007669"/>
    <property type="project" value="UniProtKB-SubCell"/>
</dbReference>
<dbReference type="Pfam" id="PF13837">
    <property type="entry name" value="Myb_DNA-bind_4"/>
    <property type="match status" value="1"/>
</dbReference>
<dbReference type="InterPro" id="IPR044822">
    <property type="entry name" value="Myb_DNA-bind_4"/>
</dbReference>
<reference evidence="9" key="1">
    <citation type="submission" date="2018-07" db="EMBL/GenBank/DDBJ databases">
        <title>Comparative genomics of catfishes provides insights into carnivory and benthic adaptation.</title>
        <authorList>
            <person name="Zhang Y."/>
            <person name="Wang D."/>
            <person name="Peng Z."/>
            <person name="Zheng S."/>
            <person name="Shao F."/>
            <person name="Tao W."/>
        </authorList>
    </citation>
    <scope>NUCLEOTIDE SEQUENCE</scope>
    <source>
        <strain evidence="9">Chongqing</strain>
    </source>
</reference>
<dbReference type="GO" id="GO:0003729">
    <property type="term" value="F:mRNA binding"/>
    <property type="evidence" value="ECO:0007669"/>
    <property type="project" value="UniProtKB-UniRule"/>
</dbReference>
<dbReference type="GO" id="GO:0008757">
    <property type="term" value="F:S-adenosylmethionine-dependent methyltransferase activity"/>
    <property type="evidence" value="ECO:0007669"/>
    <property type="project" value="UniProtKB-ARBA"/>
</dbReference>
<dbReference type="GO" id="GO:0140640">
    <property type="term" value="F:catalytic activity, acting on a nucleic acid"/>
    <property type="evidence" value="ECO:0007669"/>
    <property type="project" value="UniProtKB-ARBA"/>
</dbReference>
<feature type="compositionally biased region" description="Gly residues" evidence="7">
    <location>
        <begin position="518"/>
        <end position="528"/>
    </location>
</feature>
<comment type="similarity">
    <text evidence="5 6">Belongs to the MT-A70-like family.</text>
</comment>
<evidence type="ECO:0000256" key="1">
    <source>
        <dbReference type="ARBA" id="ARBA00004123"/>
    </source>
</evidence>
<comment type="function">
    <text evidence="6">The METTL3-METTL14 heterodimer forms a N6-methyltransferase complex that methylates adenosine residues at the N(6) position of some mRNAs and regulates the circadian clock, differentiation of embryonic stem cells and cortical neurogenesis. In the heterodimer formed with mettl3, mettl14 constitutes the RNA-binding scaffold that recognizes the substrate rather than the catalytic core. N6-methyladenosine (m6A), which takes place at the 5'-[AG]GAC-3' consensus sites of some mRNAs, plays a role in mRNA stability and processing.</text>
</comment>
<feature type="compositionally biased region" description="Basic and acidic residues" evidence="7">
    <location>
        <begin position="529"/>
        <end position="547"/>
    </location>
</feature>
<keyword evidence="2 6" id="KW-0539">Nucleus</keyword>
<dbReference type="GO" id="GO:0036396">
    <property type="term" value="C:RNA N6-methyladenosine methyltransferase complex"/>
    <property type="evidence" value="ECO:0007669"/>
    <property type="project" value="UniProtKB-UniRule"/>
</dbReference>
<dbReference type="InterPro" id="IPR007757">
    <property type="entry name" value="MT-A70-like"/>
</dbReference>
<feature type="region of interest" description="Disordered" evidence="7">
    <location>
        <begin position="499"/>
        <end position="561"/>
    </location>
</feature>
<evidence type="ECO:0000256" key="7">
    <source>
        <dbReference type="SAM" id="MobiDB-lite"/>
    </source>
</evidence>
<dbReference type="GO" id="GO:0016556">
    <property type="term" value="P:mRNA modification"/>
    <property type="evidence" value="ECO:0007669"/>
    <property type="project" value="UniProtKB-UniRule"/>
</dbReference>
<comment type="subunit">
    <text evidence="6">Heterodimer; heterodimerizes with mettl3 to form an antiparallel heterodimer that constitutes an active methyltransferase.</text>
</comment>
<protein>
    <recommendedName>
        <fullName evidence="4 6">N(6)-adenosine-methyltransferase non-catalytic subunit METTL14</fullName>
    </recommendedName>
    <alternativeName>
        <fullName evidence="3 6">Methyltransferase-like protein 14</fullName>
    </alternativeName>
</protein>
<dbReference type="PROSITE" id="PS51592">
    <property type="entry name" value="SAM_MTA70L_2"/>
    <property type="match status" value="1"/>
</dbReference>
<dbReference type="PANTHER" id="PTHR13107:SF0">
    <property type="entry name" value="N6-ADENOSINE-METHYLTRANSFERASE NON-CATALYTIC SUBUNIT"/>
    <property type="match status" value="1"/>
</dbReference>
<dbReference type="InterPro" id="IPR045123">
    <property type="entry name" value="METTL14-like"/>
</dbReference>
<feature type="domain" description="Myb/SANT-like DNA-binding" evidence="8">
    <location>
        <begin position="96"/>
        <end position="177"/>
    </location>
</feature>
<dbReference type="GO" id="GO:0030154">
    <property type="term" value="P:cell differentiation"/>
    <property type="evidence" value="ECO:0007669"/>
    <property type="project" value="UniProtKB-KW"/>
</dbReference>
<dbReference type="EMBL" id="MU545793">
    <property type="protein sequence ID" value="KAI5628215.1"/>
    <property type="molecule type" value="Genomic_DNA"/>
</dbReference>
<accession>A0AAD5B5G1</accession>
<evidence type="ECO:0000256" key="6">
    <source>
        <dbReference type="RuleBase" id="RU369092"/>
    </source>
</evidence>
<gene>
    <name evidence="9" type="ORF">C0J50_2705</name>
</gene>
<evidence type="ECO:0000256" key="4">
    <source>
        <dbReference type="ARBA" id="ARBA00049757"/>
    </source>
</evidence>
<dbReference type="AlphaFoldDB" id="A0AAD5B5G1"/>
<name>A0AAD5B5G1_SILAS</name>
<keyword evidence="10" id="KW-1185">Reference proteome</keyword>
<dbReference type="PROSITE" id="PS51143">
    <property type="entry name" value="MT_A70"/>
    <property type="match status" value="1"/>
</dbReference>